<dbReference type="EMBL" id="CADEHS020000004">
    <property type="protein sequence ID" value="CAG9939770.1"/>
    <property type="molecule type" value="Genomic_DNA"/>
</dbReference>
<protein>
    <submittedName>
        <fullName evidence="1">Uncharacterized protein</fullName>
    </submittedName>
</protein>
<reference evidence="1" key="2">
    <citation type="submission" date="2021-10" db="EMBL/GenBank/DDBJ databases">
        <authorList>
            <person name="Piombo E."/>
        </authorList>
    </citation>
    <scope>NUCLEOTIDE SEQUENCE</scope>
</reference>
<evidence type="ECO:0000313" key="1">
    <source>
        <dbReference type="EMBL" id="CAG9939770.1"/>
    </source>
</evidence>
<proteinExistence type="predicted"/>
<comment type="caution">
    <text evidence="1">The sequence shown here is derived from an EMBL/GenBank/DDBJ whole genome shotgun (WGS) entry which is preliminary data.</text>
</comment>
<organism evidence="1 2">
    <name type="scientific">Clonostachys rosea f. rosea IK726</name>
    <dbReference type="NCBI Taxonomy" id="1349383"/>
    <lineage>
        <taxon>Eukaryota</taxon>
        <taxon>Fungi</taxon>
        <taxon>Dikarya</taxon>
        <taxon>Ascomycota</taxon>
        <taxon>Pezizomycotina</taxon>
        <taxon>Sordariomycetes</taxon>
        <taxon>Hypocreomycetidae</taxon>
        <taxon>Hypocreales</taxon>
        <taxon>Bionectriaceae</taxon>
        <taxon>Clonostachys</taxon>
    </lineage>
</organism>
<keyword evidence="2" id="KW-1185">Reference proteome</keyword>
<accession>A0ACA9TFY4</accession>
<name>A0ACA9TFY4_BIOOC</name>
<gene>
    <name evidence="1" type="ORF">CRV2_00010095</name>
</gene>
<evidence type="ECO:0000313" key="2">
    <source>
        <dbReference type="Proteomes" id="UP000836387"/>
    </source>
</evidence>
<sequence>MVMVASKLGQLPAEVYSPILNQAIEFTCPKYDKFMAPKPPILPGQYQYVKRLEVFPKTSSIFDQCSHDGNYDFMKNEENALEKGARGGDNDNTLKGKYPYDWITKMASALGDDKLEIFRLVLFLIIPILLSLMQDIDGI</sequence>
<reference evidence="1" key="1">
    <citation type="submission" date="2020-04" db="EMBL/GenBank/DDBJ databases">
        <authorList>
            <person name="Broberg M."/>
        </authorList>
    </citation>
    <scope>NUCLEOTIDE SEQUENCE</scope>
</reference>
<dbReference type="Proteomes" id="UP000836387">
    <property type="component" value="Unassembled WGS sequence"/>
</dbReference>